<accession>A0ABR1KRY5</accession>
<dbReference type="EMBL" id="JBBPHU010000003">
    <property type="protein sequence ID" value="KAK7520212.1"/>
    <property type="molecule type" value="Genomic_DNA"/>
</dbReference>
<keyword evidence="4" id="KW-0496">Mitochondrion</keyword>
<dbReference type="Gene3D" id="3.40.30.10">
    <property type="entry name" value="Glutaredoxin"/>
    <property type="match status" value="1"/>
</dbReference>
<evidence type="ECO:0000313" key="7">
    <source>
        <dbReference type="EMBL" id="KAK7520212.1"/>
    </source>
</evidence>
<evidence type="ECO:0000256" key="4">
    <source>
        <dbReference type="ARBA" id="ARBA00023128"/>
    </source>
</evidence>
<evidence type="ECO:0000256" key="5">
    <source>
        <dbReference type="ARBA" id="ARBA00023274"/>
    </source>
</evidence>
<name>A0ABR1KRY5_9PEZI</name>
<comment type="caution">
    <text evidence="7">The sequence shown here is derived from an EMBL/GenBank/DDBJ whole genome shotgun (WGS) entry which is preliminary data.</text>
</comment>
<keyword evidence="8" id="KW-1185">Reference proteome</keyword>
<dbReference type="Proteomes" id="UP001363622">
    <property type="component" value="Unassembled WGS sequence"/>
</dbReference>
<evidence type="ECO:0000313" key="8">
    <source>
        <dbReference type="Proteomes" id="UP001363622"/>
    </source>
</evidence>
<proteinExistence type="inferred from homology"/>
<comment type="subcellular location">
    <subcellularLocation>
        <location evidence="1">Mitochondrion</location>
    </subcellularLocation>
</comment>
<dbReference type="PANTHER" id="PTHR28236">
    <property type="entry name" value="54S RIBOSOMAL PROTEIN L44, MITOCHONDRIAL"/>
    <property type="match status" value="1"/>
</dbReference>
<evidence type="ECO:0000256" key="2">
    <source>
        <dbReference type="ARBA" id="ARBA00005557"/>
    </source>
</evidence>
<dbReference type="InterPro" id="IPR019716">
    <property type="entry name" value="Ribosomal_mL53"/>
</dbReference>
<dbReference type="InterPro" id="IPR042776">
    <property type="entry name" value="Ribosomal_mL53_fung"/>
</dbReference>
<comment type="similarity">
    <text evidence="2">Belongs to the mitochondrion-specific ribosomal protein mL53 family.</text>
</comment>
<dbReference type="Pfam" id="PF10780">
    <property type="entry name" value="MRP_L53"/>
    <property type="match status" value="1"/>
</dbReference>
<keyword evidence="3" id="KW-0689">Ribosomal protein</keyword>
<evidence type="ECO:0000256" key="1">
    <source>
        <dbReference type="ARBA" id="ARBA00004173"/>
    </source>
</evidence>
<sequence>MITRYLTDVSLKFNPFSKTGKVARNFLALLPPNARADGMKIDAKLLPRYSKDDTPLSLRFKDGKEMKLDLSNLKIRDVQEEVNRHSRGLARAEELQG</sequence>
<keyword evidence="5" id="KW-0687">Ribonucleoprotein</keyword>
<gene>
    <name evidence="7" type="ORF">IWZ03DRAFT_132667</name>
</gene>
<dbReference type="PANTHER" id="PTHR28236:SF1">
    <property type="entry name" value="LARGE RIBOSOMAL SUBUNIT PROTEIN ML53"/>
    <property type="match status" value="1"/>
</dbReference>
<reference evidence="7 8" key="1">
    <citation type="submission" date="2024-04" db="EMBL/GenBank/DDBJ databases">
        <title>Phyllosticta paracitricarpa is synonymous to the EU quarantine fungus P. citricarpa based on phylogenomic analyses.</title>
        <authorList>
            <consortium name="Lawrence Berkeley National Laboratory"/>
            <person name="Van Ingen-Buijs V.A."/>
            <person name="Van Westerhoven A.C."/>
            <person name="Haridas S."/>
            <person name="Skiadas P."/>
            <person name="Martin F."/>
            <person name="Groenewald J.Z."/>
            <person name="Crous P.W."/>
            <person name="Seidl M.F."/>
        </authorList>
    </citation>
    <scope>NUCLEOTIDE SEQUENCE [LARGE SCALE GENOMIC DNA]</scope>
    <source>
        <strain evidence="7 8">CBS 123371</strain>
    </source>
</reference>
<evidence type="ECO:0000256" key="6">
    <source>
        <dbReference type="ARBA" id="ARBA00035180"/>
    </source>
</evidence>
<organism evidence="7 8">
    <name type="scientific">Phyllosticta citriasiana</name>
    <dbReference type="NCBI Taxonomy" id="595635"/>
    <lineage>
        <taxon>Eukaryota</taxon>
        <taxon>Fungi</taxon>
        <taxon>Dikarya</taxon>
        <taxon>Ascomycota</taxon>
        <taxon>Pezizomycotina</taxon>
        <taxon>Dothideomycetes</taxon>
        <taxon>Dothideomycetes incertae sedis</taxon>
        <taxon>Botryosphaeriales</taxon>
        <taxon>Phyllostictaceae</taxon>
        <taxon>Phyllosticta</taxon>
    </lineage>
</organism>
<evidence type="ECO:0000256" key="3">
    <source>
        <dbReference type="ARBA" id="ARBA00022980"/>
    </source>
</evidence>
<protein>
    <recommendedName>
        <fullName evidence="6">Large ribosomal subunit protein mL53</fullName>
    </recommendedName>
</protein>